<dbReference type="EMBL" id="RYZS01000001">
    <property type="protein sequence ID" value="RVU94177.1"/>
    <property type="molecule type" value="Genomic_DNA"/>
</dbReference>
<reference evidence="2 3" key="1">
    <citation type="submission" date="2018-12" db="EMBL/GenBank/DDBJ databases">
        <title>A novel vanA-carrying plasmid in a clinical isolate of Enterococcus avium.</title>
        <authorList>
            <person name="Bernasconi O.J."/>
            <person name="Luzzaro F."/>
            <person name="Endimiani A."/>
        </authorList>
    </citation>
    <scope>NUCLEOTIDE SEQUENCE [LARGE SCALE GENOMIC DNA]</scope>
    <source>
        <strain evidence="2 3">LC0559/18</strain>
    </source>
</reference>
<organism evidence="2 3">
    <name type="scientific">Enterococcus avium</name>
    <name type="common">Streptococcus avium</name>
    <dbReference type="NCBI Taxonomy" id="33945"/>
    <lineage>
        <taxon>Bacteria</taxon>
        <taxon>Bacillati</taxon>
        <taxon>Bacillota</taxon>
        <taxon>Bacilli</taxon>
        <taxon>Lactobacillales</taxon>
        <taxon>Enterococcaceae</taxon>
        <taxon>Enterococcus</taxon>
    </lineage>
</organism>
<accession>A0A437UKI7</accession>
<proteinExistence type="predicted"/>
<keyword evidence="1" id="KW-0812">Transmembrane</keyword>
<comment type="caution">
    <text evidence="2">The sequence shown here is derived from an EMBL/GenBank/DDBJ whole genome shotgun (WGS) entry which is preliminary data.</text>
</comment>
<dbReference type="AlphaFoldDB" id="A0A437UKI7"/>
<dbReference type="Proteomes" id="UP000288388">
    <property type="component" value="Unassembled WGS sequence"/>
</dbReference>
<dbReference type="RefSeq" id="WP_127978397.1">
    <property type="nucleotide sequence ID" value="NZ_JAQLBW010000020.1"/>
</dbReference>
<sequence length="191" mass="22776">MGNQGILLRKVTLDKTLNQLNFFLKGAFMILLMYLINGWLIEKNLQIKDVQMVVGLYVLVFVVFFFLKKRKNSLSENQIMHDLKNYFDVQKFSDVEYLDKKLIQEIKQQRKFVANNGQIVGTQHFLLFDLTDGQFLLIPIKKIMGVQLERVNQYFCINIRTEVKKEKIFFKKKNEANGFIHQYEKYYLRNS</sequence>
<keyword evidence="1" id="KW-1133">Transmembrane helix</keyword>
<name>A0A437UKI7_ENTAV</name>
<keyword evidence="1" id="KW-0472">Membrane</keyword>
<gene>
    <name evidence="2" type="ORF">EK398_04590</name>
</gene>
<evidence type="ECO:0000313" key="2">
    <source>
        <dbReference type="EMBL" id="RVU94177.1"/>
    </source>
</evidence>
<evidence type="ECO:0000313" key="3">
    <source>
        <dbReference type="Proteomes" id="UP000288388"/>
    </source>
</evidence>
<feature type="transmembrane region" description="Helical" evidence="1">
    <location>
        <begin position="20"/>
        <end position="41"/>
    </location>
</feature>
<protein>
    <submittedName>
        <fullName evidence="2">Uncharacterized protein</fullName>
    </submittedName>
</protein>
<evidence type="ECO:0000256" key="1">
    <source>
        <dbReference type="SAM" id="Phobius"/>
    </source>
</evidence>
<feature type="transmembrane region" description="Helical" evidence="1">
    <location>
        <begin position="47"/>
        <end position="67"/>
    </location>
</feature>